<organism evidence="5 6">
    <name type="scientific">Lachnellula suecica</name>
    <dbReference type="NCBI Taxonomy" id="602035"/>
    <lineage>
        <taxon>Eukaryota</taxon>
        <taxon>Fungi</taxon>
        <taxon>Dikarya</taxon>
        <taxon>Ascomycota</taxon>
        <taxon>Pezizomycotina</taxon>
        <taxon>Leotiomycetes</taxon>
        <taxon>Helotiales</taxon>
        <taxon>Lachnaceae</taxon>
        <taxon>Lachnellula</taxon>
    </lineage>
</organism>
<comment type="catalytic activity">
    <reaction evidence="1">
        <text>RNA(n) + a ribonucleoside 5'-triphosphate = RNA(n+1) + diphosphate</text>
        <dbReference type="Rhea" id="RHEA:21248"/>
        <dbReference type="Rhea" id="RHEA-COMP:14527"/>
        <dbReference type="Rhea" id="RHEA-COMP:17342"/>
        <dbReference type="ChEBI" id="CHEBI:33019"/>
        <dbReference type="ChEBI" id="CHEBI:61557"/>
        <dbReference type="ChEBI" id="CHEBI:140395"/>
        <dbReference type="EC" id="2.7.7.48"/>
    </reaction>
</comment>
<dbReference type="PANTHER" id="PTHR23079:SF17">
    <property type="entry name" value="RNA-DEPENDENT RNA POLYMERASE"/>
    <property type="match status" value="1"/>
</dbReference>
<keyword evidence="6" id="KW-1185">Reference proteome</keyword>
<dbReference type="GO" id="GO:0031380">
    <property type="term" value="C:nuclear RNA-directed RNA polymerase complex"/>
    <property type="evidence" value="ECO:0007669"/>
    <property type="project" value="TreeGrafter"/>
</dbReference>
<dbReference type="AlphaFoldDB" id="A0A8T9C534"/>
<keyword evidence="1" id="KW-0808">Transferase</keyword>
<dbReference type="InterPro" id="IPR057503">
    <property type="entry name" value="PH_RdRP"/>
</dbReference>
<comment type="caution">
    <text evidence="5">The sequence shown here is derived from an EMBL/GenBank/DDBJ whole genome shotgun (WGS) entry which is preliminary data.</text>
</comment>
<proteinExistence type="inferred from homology"/>
<name>A0A8T9C534_9HELO</name>
<evidence type="ECO:0000256" key="2">
    <source>
        <dbReference type="SAM" id="MobiDB-lite"/>
    </source>
</evidence>
<dbReference type="GO" id="GO:0003723">
    <property type="term" value="F:RNA binding"/>
    <property type="evidence" value="ECO:0007669"/>
    <property type="project" value="UniProtKB-KW"/>
</dbReference>
<keyword evidence="1" id="KW-0548">Nucleotidyltransferase</keyword>
<dbReference type="Pfam" id="PF05183">
    <property type="entry name" value="RdRP"/>
    <property type="match status" value="1"/>
</dbReference>
<comment type="similarity">
    <text evidence="1">Belongs to the RdRP family.</text>
</comment>
<evidence type="ECO:0000259" key="4">
    <source>
        <dbReference type="Pfam" id="PF25358"/>
    </source>
</evidence>
<dbReference type="OrthoDB" id="6513042at2759"/>
<dbReference type="Pfam" id="PF25358">
    <property type="entry name" value="PH_fung_RdRP"/>
    <property type="match status" value="1"/>
</dbReference>
<evidence type="ECO:0000313" key="6">
    <source>
        <dbReference type="Proteomes" id="UP000469558"/>
    </source>
</evidence>
<protein>
    <recommendedName>
        <fullName evidence="1">RNA-dependent RNA polymerase</fullName>
        <ecNumber evidence="1">2.7.7.48</ecNumber>
    </recommendedName>
</protein>
<feature type="region of interest" description="Disordered" evidence="2">
    <location>
        <begin position="862"/>
        <end position="881"/>
    </location>
</feature>
<reference evidence="5 6" key="1">
    <citation type="submission" date="2018-05" db="EMBL/GenBank/DDBJ databases">
        <title>Genome sequencing and assembly of the regulated plant pathogen Lachnellula willkommii and related sister species for the development of diagnostic species identification markers.</title>
        <authorList>
            <person name="Giroux E."/>
            <person name="Bilodeau G."/>
        </authorList>
    </citation>
    <scope>NUCLEOTIDE SEQUENCE [LARGE SCALE GENOMIC DNA]</scope>
    <source>
        <strain evidence="5 6">CBS 268.59</strain>
    </source>
</reference>
<sequence>MEVFMRNVPEQMTENGLRSQLKPHMAALSVNTYHCQKWPQKNFAVLTFLRNADGNRFLEKYGQTKPRAGATQMVPKLYILRTPAYCAIGKHQPNPLLLKSLEKEEKDMTAKPKAELAQNISKTGSLKVFRSSSLSCGTWGYDGSELVYVPYFIFEGSAECKFGSRGLVLRFDTGTRVEFLYASTYDITTEDAPEPSFTVNLYEAPRMYEEVSTASAIITSKLASLAINSGNKERMRVASSSPQHAVVVSTCFVYRIALDHVMPATGISLERQMRALLKISGLPTFVQHRINSRPPRISYATDLNSLDQALVSTRSMPWNMKYQIRKLVSNGYLTPSQVQEMIPHFQLLVARNLPDICVETVRKFCSHIPFAGRETDSQDLELTSLLRLLKSAEEQAKADDLRCYLRGSPRPSSDTTAMVHRVTVTPAGIYLYGPDAEPLNHVLRKYSKHHEYFLRVVFADEDGEQVRYNPRVSNEAIFHDRFKSVLRNGISIVGKKFGFLGSSHSGQRAQSCWFLAPFIFEGALLYDRPLIQKLGDFTKIRCPAKCAARIGQAFSETPTAVTFPAGTVREINDVERKGRVFSDGVGTISDSVMHKIWQEVPSMRDQKPTCFQIRYRGAKGMISLDTRLMGDVILLRPSMIKFEGSTSMSIEFCGAALRPLPMFLNRPLIKILEDMGVQHSWFADLQIQEVENLRIITATATNAAKFLKAQSIGEVAHLSWLIKRVTDMGWEFREDRINSDDENPRIEIPRSHSSPTGDDLYGIMDEIGILEEGQIFCTYTEGKNKYQVVRKNCLITRSPALHPGDVQFVDAVEVPGGSPLLSLSNCICFSQKGDRDLPSKLSGGDLDGDIYNIIWDPECNPSRSHSPADYPRQEPDNLDRAVTRDDMTDFFIKFMETDQLGRIATSHQILADQKQLGTLDPSCITLAELHSTAVDFSKTGVPVDIKKIPKVNPVRPDFMAPGPNIKIEKKEGLLVESTTAAEEDRDDDEDFSPYRYYESDKALGKLFRAIDEHQIFSDLRKFSTISSGGQTLMDKVWAHVSRKCQSIQWKHHLPEATQIRDLYEESLCTTMQNYSEHPLRPISELEAFVGDILGRNGSQSRKQRDLSVPMKEAFNRDVAYVVRCIVGSRDEDDGERLDEALERSMACFCVSLGEVRSVNIGGRRTEALVSFRYVAAAVCLKEMDRVFPY</sequence>
<feature type="domain" description="RDRP core" evidence="3">
    <location>
        <begin position="424"/>
        <end position="1010"/>
    </location>
</feature>
<dbReference type="InterPro" id="IPR057596">
    <property type="entry name" value="RDRP_core"/>
</dbReference>
<evidence type="ECO:0000256" key="1">
    <source>
        <dbReference type="RuleBase" id="RU363098"/>
    </source>
</evidence>
<evidence type="ECO:0000313" key="5">
    <source>
        <dbReference type="EMBL" id="TVY73467.1"/>
    </source>
</evidence>
<dbReference type="InterPro" id="IPR007855">
    <property type="entry name" value="RDRP"/>
</dbReference>
<gene>
    <name evidence="5" type="primary">RDR1_1</name>
    <name evidence="5" type="ORF">LSUE1_G005127</name>
</gene>
<dbReference type="GO" id="GO:0003968">
    <property type="term" value="F:RNA-directed RNA polymerase activity"/>
    <property type="evidence" value="ECO:0007669"/>
    <property type="project" value="UniProtKB-KW"/>
</dbReference>
<keyword evidence="1 5" id="KW-0696">RNA-directed RNA polymerase</keyword>
<feature type="domain" description="RdRP-like PH" evidence="4">
    <location>
        <begin position="128"/>
        <end position="295"/>
    </location>
</feature>
<feature type="compositionally biased region" description="Basic and acidic residues" evidence="2">
    <location>
        <begin position="871"/>
        <end position="881"/>
    </location>
</feature>
<accession>A0A8T9C534</accession>
<evidence type="ECO:0000259" key="3">
    <source>
        <dbReference type="Pfam" id="PF05183"/>
    </source>
</evidence>
<dbReference type="EMBL" id="QGMK01001070">
    <property type="protein sequence ID" value="TVY73467.1"/>
    <property type="molecule type" value="Genomic_DNA"/>
</dbReference>
<dbReference type="GO" id="GO:0030422">
    <property type="term" value="P:siRNA processing"/>
    <property type="evidence" value="ECO:0007669"/>
    <property type="project" value="TreeGrafter"/>
</dbReference>
<dbReference type="EC" id="2.7.7.48" evidence="1"/>
<dbReference type="PANTHER" id="PTHR23079">
    <property type="entry name" value="RNA-DEPENDENT RNA POLYMERASE"/>
    <property type="match status" value="1"/>
</dbReference>
<keyword evidence="1" id="KW-0694">RNA-binding</keyword>
<dbReference type="Proteomes" id="UP000469558">
    <property type="component" value="Unassembled WGS sequence"/>
</dbReference>